<dbReference type="InterPro" id="IPR036388">
    <property type="entry name" value="WH-like_DNA-bd_sf"/>
</dbReference>
<dbReference type="PANTHER" id="PTHR30363">
    <property type="entry name" value="HTH-TYPE TRANSCRIPTIONAL REGULATOR SRLR-RELATED"/>
    <property type="match status" value="1"/>
</dbReference>
<keyword evidence="3" id="KW-0804">Transcription</keyword>
<dbReference type="GO" id="GO:0003677">
    <property type="term" value="F:DNA binding"/>
    <property type="evidence" value="ECO:0007669"/>
    <property type="project" value="UniProtKB-KW"/>
</dbReference>
<keyword evidence="6" id="KW-1185">Reference proteome</keyword>
<reference evidence="5 6" key="1">
    <citation type="submission" date="2015-12" db="EMBL/GenBank/DDBJ databases">
        <title>Complete genome of Lacimicrobium alkaliphilum KCTC 32984.</title>
        <authorList>
            <person name="Kim S.-G."/>
            <person name="Lee Y.-J."/>
        </authorList>
    </citation>
    <scope>NUCLEOTIDE SEQUENCE [LARGE SCALE GENOMIC DNA]</scope>
    <source>
        <strain evidence="5 6">YelD216</strain>
    </source>
</reference>
<dbReference type="GO" id="GO:0003700">
    <property type="term" value="F:DNA-binding transcription factor activity"/>
    <property type="evidence" value="ECO:0007669"/>
    <property type="project" value="InterPro"/>
</dbReference>
<dbReference type="InterPro" id="IPR050313">
    <property type="entry name" value="Carb_Metab_HTH_regulators"/>
</dbReference>
<dbReference type="AlphaFoldDB" id="A0A0U2PCR2"/>
<dbReference type="InterPro" id="IPR018356">
    <property type="entry name" value="Tscrpt_reg_HTH_DeoR_CS"/>
</dbReference>
<evidence type="ECO:0000259" key="4">
    <source>
        <dbReference type="PROSITE" id="PS51000"/>
    </source>
</evidence>
<dbReference type="InterPro" id="IPR001034">
    <property type="entry name" value="DeoR_HTH"/>
</dbReference>
<dbReference type="KEGG" id="lal:AT746_00080"/>
<dbReference type="SUPFAM" id="SSF100950">
    <property type="entry name" value="NagB/RpiA/CoA transferase-like"/>
    <property type="match status" value="1"/>
</dbReference>
<dbReference type="InterPro" id="IPR014036">
    <property type="entry name" value="DeoR-like_C"/>
</dbReference>
<dbReference type="PANTHER" id="PTHR30363:SF44">
    <property type="entry name" value="AGA OPERON TRANSCRIPTIONAL REPRESSOR-RELATED"/>
    <property type="match status" value="1"/>
</dbReference>
<name>A0A0U2PCR2_9ALTE</name>
<dbReference type="SMART" id="SM01134">
    <property type="entry name" value="DeoRC"/>
    <property type="match status" value="1"/>
</dbReference>
<dbReference type="OrthoDB" id="9814815at2"/>
<dbReference type="Gene3D" id="3.40.50.1360">
    <property type="match status" value="1"/>
</dbReference>
<protein>
    <submittedName>
        <fullName evidence="5">XRE family transcriptional regulator</fullName>
    </submittedName>
</protein>
<dbReference type="STRING" id="1526571.AT746_00080"/>
<evidence type="ECO:0000256" key="1">
    <source>
        <dbReference type="ARBA" id="ARBA00023015"/>
    </source>
</evidence>
<dbReference type="SUPFAM" id="SSF46785">
    <property type="entry name" value="Winged helix' DNA-binding domain"/>
    <property type="match status" value="1"/>
</dbReference>
<gene>
    <name evidence="5" type="ORF">AT746_00080</name>
</gene>
<dbReference type="PROSITE" id="PS00894">
    <property type="entry name" value="HTH_DEOR_1"/>
    <property type="match status" value="1"/>
</dbReference>
<evidence type="ECO:0000256" key="3">
    <source>
        <dbReference type="ARBA" id="ARBA00023163"/>
    </source>
</evidence>
<evidence type="ECO:0000256" key="2">
    <source>
        <dbReference type="ARBA" id="ARBA00023125"/>
    </source>
</evidence>
<accession>A0A0U2PCR2</accession>
<dbReference type="Pfam" id="PF00455">
    <property type="entry name" value="DeoRC"/>
    <property type="match status" value="1"/>
</dbReference>
<dbReference type="PROSITE" id="PS51000">
    <property type="entry name" value="HTH_DEOR_2"/>
    <property type="match status" value="1"/>
</dbReference>
<dbReference type="SMART" id="SM00420">
    <property type="entry name" value="HTH_DEOR"/>
    <property type="match status" value="1"/>
</dbReference>
<proteinExistence type="predicted"/>
<dbReference type="EMBL" id="CP013650">
    <property type="protein sequence ID" value="ALS96829.1"/>
    <property type="molecule type" value="Genomic_DNA"/>
</dbReference>
<dbReference type="InterPro" id="IPR036390">
    <property type="entry name" value="WH_DNA-bd_sf"/>
</dbReference>
<feature type="domain" description="HTH deoR-type" evidence="4">
    <location>
        <begin position="6"/>
        <end position="61"/>
    </location>
</feature>
<keyword evidence="2" id="KW-0238">DNA-binding</keyword>
<organism evidence="5 6">
    <name type="scientific">Lacimicrobium alkaliphilum</name>
    <dbReference type="NCBI Taxonomy" id="1526571"/>
    <lineage>
        <taxon>Bacteria</taxon>
        <taxon>Pseudomonadati</taxon>
        <taxon>Pseudomonadota</taxon>
        <taxon>Gammaproteobacteria</taxon>
        <taxon>Alteromonadales</taxon>
        <taxon>Alteromonadaceae</taxon>
        <taxon>Lacimicrobium</taxon>
    </lineage>
</organism>
<evidence type="ECO:0000313" key="5">
    <source>
        <dbReference type="EMBL" id="ALS96829.1"/>
    </source>
</evidence>
<sequence>MYKRNTQQRRRAIMDRLMSQGEVRVETLTTEFGTSEVTIRKDLSELERTGLLVRKYGGAMLLPKEPAELNEQEVSIRKKAIAQAASQLIRDHNRIIIDSGNTTSALLPLLNDKRGLVVMTNALHVANQLLELENEPTVLMTGGTWDNQSHSFQGKMAEQMLRAYNFDQAFVGAAGLDPNLGTTTFNELTQLSRVMADVAGQVIVMAESQKLQRKIPNLELPWADISILVTDDQMPAEARQKIEQQGVEVICAATQKTE</sequence>
<keyword evidence="1" id="KW-0805">Transcription regulation</keyword>
<evidence type="ECO:0000313" key="6">
    <source>
        <dbReference type="Proteomes" id="UP000068447"/>
    </source>
</evidence>
<dbReference type="Proteomes" id="UP000068447">
    <property type="component" value="Chromosome"/>
</dbReference>
<dbReference type="RefSeq" id="WP_062474707.1">
    <property type="nucleotide sequence ID" value="NZ_CP013650.1"/>
</dbReference>
<dbReference type="Gene3D" id="1.10.10.10">
    <property type="entry name" value="Winged helix-like DNA-binding domain superfamily/Winged helix DNA-binding domain"/>
    <property type="match status" value="1"/>
</dbReference>
<dbReference type="Pfam" id="PF08220">
    <property type="entry name" value="HTH_DeoR"/>
    <property type="match status" value="1"/>
</dbReference>
<dbReference type="PRINTS" id="PR00037">
    <property type="entry name" value="HTHLACR"/>
</dbReference>
<dbReference type="InterPro" id="IPR037171">
    <property type="entry name" value="NagB/RpiA_transferase-like"/>
</dbReference>